<accession>M7A5R1</accession>
<dbReference type="EMBL" id="AKWN02000390">
    <property type="protein sequence ID" value="EMP06099.1"/>
    <property type="molecule type" value="Genomic_DNA"/>
</dbReference>
<sequence>MIEFFTVSNLKNDPFLYEVSIINGYLEIKNKKEFSDFNPSNVFCGASEIILYGEFKKGKTIEVELCFWITTYNL</sequence>
<gene>
    <name evidence="1" type="ORF">LEP1GSC124_5223</name>
</gene>
<evidence type="ECO:0000313" key="2">
    <source>
        <dbReference type="Proteomes" id="UP000012117"/>
    </source>
</evidence>
<dbReference type="AlphaFoldDB" id="M7A5R1"/>
<dbReference type="Proteomes" id="UP000012117">
    <property type="component" value="Unassembled WGS sequence"/>
</dbReference>
<proteinExistence type="predicted"/>
<evidence type="ECO:0000313" key="1">
    <source>
        <dbReference type="EMBL" id="EMP06099.1"/>
    </source>
</evidence>
<name>M7A5R1_LEPIR</name>
<reference evidence="1 2" key="1">
    <citation type="submission" date="2013-01" db="EMBL/GenBank/DDBJ databases">
        <authorList>
            <person name="Harkins D.M."/>
            <person name="Durkin A.S."/>
            <person name="Brinkac L.M."/>
            <person name="Haft D.H."/>
            <person name="Selengut J.D."/>
            <person name="Sanka R."/>
            <person name="DePew J."/>
            <person name="Purushe J."/>
            <person name="Picardeau M."/>
            <person name="Werts C."/>
            <person name="Goarant C."/>
            <person name="Vinetz J.M."/>
            <person name="Sutton G.G."/>
            <person name="Nierman W.C."/>
            <person name="Fouts D.E."/>
        </authorList>
    </citation>
    <scope>NUCLEOTIDE SEQUENCE [LARGE SCALE GENOMIC DNA]</scope>
    <source>
        <strain evidence="1 2">200701872</strain>
    </source>
</reference>
<protein>
    <submittedName>
        <fullName evidence="1">Uncharacterized protein</fullName>
    </submittedName>
</protein>
<organism evidence="1 2">
    <name type="scientific">Leptospira interrogans serovar Pyrogenes str. 200701872</name>
    <dbReference type="NCBI Taxonomy" id="1193029"/>
    <lineage>
        <taxon>Bacteria</taxon>
        <taxon>Pseudomonadati</taxon>
        <taxon>Spirochaetota</taxon>
        <taxon>Spirochaetia</taxon>
        <taxon>Leptospirales</taxon>
        <taxon>Leptospiraceae</taxon>
        <taxon>Leptospira</taxon>
    </lineage>
</organism>
<comment type="caution">
    <text evidence="1">The sequence shown here is derived from an EMBL/GenBank/DDBJ whole genome shotgun (WGS) entry which is preliminary data.</text>
</comment>
<dbReference type="BioCyc" id="LINT1193029:G11R4-5311-MONOMER"/>